<dbReference type="Pfam" id="PF00169">
    <property type="entry name" value="PH"/>
    <property type="match status" value="1"/>
</dbReference>
<evidence type="ECO:0000256" key="1">
    <source>
        <dbReference type="ARBA" id="ARBA00000464"/>
    </source>
</evidence>
<feature type="compositionally biased region" description="Low complexity" evidence="8">
    <location>
        <begin position="278"/>
        <end position="288"/>
    </location>
</feature>
<dbReference type="SUPFAM" id="SSF50729">
    <property type="entry name" value="PH domain-like"/>
    <property type="match status" value="1"/>
</dbReference>
<evidence type="ECO:0000256" key="4">
    <source>
        <dbReference type="ARBA" id="ARBA00040907"/>
    </source>
</evidence>
<dbReference type="GO" id="GO:0005829">
    <property type="term" value="C:cytosol"/>
    <property type="evidence" value="ECO:0007669"/>
    <property type="project" value="TreeGrafter"/>
</dbReference>
<feature type="active site" description="Proton donor/acceptor" evidence="6">
    <location>
        <position position="83"/>
    </location>
</feature>
<dbReference type="SUPFAM" id="SSF53254">
    <property type="entry name" value="Phosphoglycerate mutase-like"/>
    <property type="match status" value="1"/>
</dbReference>
<dbReference type="GO" id="GO:0045820">
    <property type="term" value="P:negative regulation of glycolytic process"/>
    <property type="evidence" value="ECO:0007669"/>
    <property type="project" value="TreeGrafter"/>
</dbReference>
<dbReference type="InterPro" id="IPR001849">
    <property type="entry name" value="PH_domain"/>
</dbReference>
<dbReference type="PROSITE" id="PS00175">
    <property type="entry name" value="PG_MUTASE"/>
    <property type="match status" value="1"/>
</dbReference>
<dbReference type="Gene3D" id="2.30.29.30">
    <property type="entry name" value="Pleckstrin-homology domain (PH domain)/Phosphotyrosine-binding domain (PTB)"/>
    <property type="match status" value="1"/>
</dbReference>
<evidence type="ECO:0000256" key="6">
    <source>
        <dbReference type="PIRSR" id="PIRSR613078-1"/>
    </source>
</evidence>
<dbReference type="InterPro" id="IPR011993">
    <property type="entry name" value="PH-like_dom_sf"/>
</dbReference>
<dbReference type="EMBL" id="CASHTH010003506">
    <property type="protein sequence ID" value="CAI8045847.1"/>
    <property type="molecule type" value="Genomic_DNA"/>
</dbReference>
<evidence type="ECO:0000313" key="10">
    <source>
        <dbReference type="EMBL" id="CAI8045847.1"/>
    </source>
</evidence>
<organism evidence="10 11">
    <name type="scientific">Geodia barretti</name>
    <name type="common">Barrett's horny sponge</name>
    <dbReference type="NCBI Taxonomy" id="519541"/>
    <lineage>
        <taxon>Eukaryota</taxon>
        <taxon>Metazoa</taxon>
        <taxon>Porifera</taxon>
        <taxon>Demospongiae</taxon>
        <taxon>Heteroscleromorpha</taxon>
        <taxon>Tetractinellida</taxon>
        <taxon>Astrophorina</taxon>
        <taxon>Geodiidae</taxon>
        <taxon>Geodia</taxon>
    </lineage>
</organism>
<feature type="binding site" evidence="7">
    <location>
        <position position="57"/>
    </location>
    <ligand>
        <name>substrate</name>
    </ligand>
</feature>
<evidence type="ECO:0000256" key="2">
    <source>
        <dbReference type="ARBA" id="ARBA00022801"/>
    </source>
</evidence>
<dbReference type="GO" id="GO:0004331">
    <property type="term" value="F:fructose-2,6-bisphosphate 2-phosphatase activity"/>
    <property type="evidence" value="ECO:0007669"/>
    <property type="project" value="UniProtKB-EC"/>
</dbReference>
<evidence type="ECO:0000259" key="9">
    <source>
        <dbReference type="PROSITE" id="PS50003"/>
    </source>
</evidence>
<dbReference type="Gene3D" id="3.40.50.1240">
    <property type="entry name" value="Phosphoglycerate mutase-like"/>
    <property type="match status" value="1"/>
</dbReference>
<evidence type="ECO:0000256" key="3">
    <source>
        <dbReference type="ARBA" id="ARBA00038362"/>
    </source>
</evidence>
<protein>
    <recommendedName>
        <fullName evidence="4">Fructose-2,6-bisphosphatase TIGAR</fullName>
    </recommendedName>
    <alternativeName>
        <fullName evidence="5">TP53-induced glycolysis and apoptosis regulator</fullName>
    </alternativeName>
</protein>
<dbReference type="GO" id="GO:0043456">
    <property type="term" value="P:regulation of pentose-phosphate shunt"/>
    <property type="evidence" value="ECO:0007669"/>
    <property type="project" value="TreeGrafter"/>
</dbReference>
<evidence type="ECO:0000256" key="7">
    <source>
        <dbReference type="PIRSR" id="PIRSR613078-2"/>
    </source>
</evidence>
<dbReference type="Pfam" id="PF00300">
    <property type="entry name" value="His_Phos_1"/>
    <property type="match status" value="1"/>
</dbReference>
<dbReference type="AlphaFoldDB" id="A0AA35TEW8"/>
<feature type="active site" description="Tele-phosphohistidine intermediate" evidence="6">
    <location>
        <position position="15"/>
    </location>
</feature>
<keyword evidence="11" id="KW-1185">Reference proteome</keyword>
<evidence type="ECO:0000256" key="5">
    <source>
        <dbReference type="ARBA" id="ARBA00042275"/>
    </source>
</evidence>
<dbReference type="PANTHER" id="PTHR46517:SF1">
    <property type="entry name" value="FRUCTOSE-2,6-BISPHOSPHATASE TIGAR"/>
    <property type="match status" value="1"/>
</dbReference>
<comment type="similarity">
    <text evidence="3">Belongs to the phosphoglycerate mutase family.</text>
</comment>
<dbReference type="PROSITE" id="PS50003">
    <property type="entry name" value="PH_DOMAIN"/>
    <property type="match status" value="1"/>
</dbReference>
<dbReference type="InterPro" id="IPR001345">
    <property type="entry name" value="PG/BPGM_mutase_AS"/>
</dbReference>
<evidence type="ECO:0000256" key="8">
    <source>
        <dbReference type="SAM" id="MobiDB-lite"/>
    </source>
</evidence>
<name>A0AA35TEW8_GEOBA</name>
<feature type="compositionally biased region" description="Basic and acidic residues" evidence="8">
    <location>
        <begin position="289"/>
        <end position="304"/>
    </location>
</feature>
<feature type="region of interest" description="Disordered" evidence="8">
    <location>
        <begin position="260"/>
        <end position="354"/>
    </location>
</feature>
<keyword evidence="2" id="KW-0378">Hydrolase</keyword>
<dbReference type="PANTHER" id="PTHR46517">
    <property type="entry name" value="FRUCTOSE-2,6-BISPHOSPHATASE TIGAR"/>
    <property type="match status" value="1"/>
</dbReference>
<comment type="catalytic activity">
    <reaction evidence="1">
        <text>beta-D-fructose 2,6-bisphosphate + H2O = beta-D-fructose 6-phosphate + phosphate</text>
        <dbReference type="Rhea" id="RHEA:17289"/>
        <dbReference type="ChEBI" id="CHEBI:15377"/>
        <dbReference type="ChEBI" id="CHEBI:43474"/>
        <dbReference type="ChEBI" id="CHEBI:57634"/>
        <dbReference type="ChEBI" id="CHEBI:58579"/>
        <dbReference type="EC" id="3.1.3.46"/>
    </reaction>
</comment>
<accession>A0AA35TEW8</accession>
<dbReference type="InterPro" id="IPR051695">
    <property type="entry name" value="Phosphoglycerate_Mutase"/>
</dbReference>
<dbReference type="SMART" id="SM00855">
    <property type="entry name" value="PGAM"/>
    <property type="match status" value="1"/>
</dbReference>
<feature type="domain" description="PH" evidence="9">
    <location>
        <begin position="146"/>
        <end position="257"/>
    </location>
</feature>
<dbReference type="CDD" id="cd07067">
    <property type="entry name" value="HP_PGM_like"/>
    <property type="match status" value="1"/>
</dbReference>
<reference evidence="10" key="1">
    <citation type="submission" date="2023-03" db="EMBL/GenBank/DDBJ databases">
        <authorList>
            <person name="Steffen K."/>
            <person name="Cardenas P."/>
        </authorList>
    </citation>
    <scope>NUCLEOTIDE SEQUENCE</scope>
</reference>
<evidence type="ECO:0000313" key="11">
    <source>
        <dbReference type="Proteomes" id="UP001174909"/>
    </source>
</evidence>
<comment type="caution">
    <text evidence="10">The sequence shown here is derived from an EMBL/GenBank/DDBJ whole genome shotgun (WGS) entry which is preliminary data.</text>
</comment>
<sequence>MAAVETHLQLTLVRHGETTANKERIIQEHGRNQSQRAGQRLAAAELISHIYCSDLSRAVQTAELIRGELGYSVPVTLDERLRERGYGIHEGRPLTELVDAAREAGVSVKDYTPSGGETQDSVDERLSSFLSDLCRAVCKMNLRHSIPRKDGGLLEPTLPSPHWHVLLHWRQRWCVFTSTGNEPPCLLYFTDRQAVLTGRMPINRVPLESCSKVERALSHSSRPHVFAVHLPERIFYFSAVSHEEMMAWVDALSSHLKLEPQDSAHTPHSRTLERSNFPRAQSPRSSSPPRERSHSLQQPSKKDQPLPPLPFSYPSSSLEPPPSNPLTTSSQDPPPLPERPEELRYSRTPPPPLS</sequence>
<dbReference type="InterPro" id="IPR013078">
    <property type="entry name" value="His_Pase_superF_clade-1"/>
</dbReference>
<feature type="binding site" evidence="7">
    <location>
        <begin position="83"/>
        <end position="86"/>
    </location>
    <ligand>
        <name>substrate</name>
    </ligand>
</feature>
<dbReference type="InterPro" id="IPR029033">
    <property type="entry name" value="His_PPase_superfam"/>
</dbReference>
<dbReference type="SMART" id="SM00233">
    <property type="entry name" value="PH"/>
    <property type="match status" value="1"/>
</dbReference>
<proteinExistence type="inferred from homology"/>
<feature type="binding site" evidence="7">
    <location>
        <begin position="14"/>
        <end position="21"/>
    </location>
    <ligand>
        <name>substrate</name>
    </ligand>
</feature>
<gene>
    <name evidence="10" type="ORF">GBAR_LOCUS25347</name>
</gene>
<dbReference type="Proteomes" id="UP001174909">
    <property type="component" value="Unassembled WGS sequence"/>
</dbReference>